<sequence length="440" mass="50265">MDIENDRKIIQNITRLLYISILISPFLPPVVMLLIGILTVFYQKKNGLNSFQYLPDRIFLGFILLSILGWLIEPHLVMGIPTMLLPVFFYGLYYLLSIWIRDVVDWSWQDIQKMYMFFWICGLFIAVVVILQRVDWEVINQSPPLKYILDFYSYFRWQANYSERSVGTSGNSNLAAALLICLALLSIFALSVLKNMRQKIGAFAIFIVFCIAIMCTGSRGAWGGLVIGLIVQLWMTGHRKRTVVISLSILGSVFLFPQLIPRKDTLASTLDDRLVVWSTAFDIFKENWILGTLPLRFGELAEQAGVKVFHAHNIFLGIATEYGIIGLFLFLALILSTIYRARRWRKTANKKEEKRLAGMLISQTIAILGHGMYDYPIIAPQIGVLFILSIIIIHTQYEKRCVKRPAWSEGDDIPKETTLLQALSSFIVSAKVNIKSFRSK</sequence>
<comment type="caution">
    <text evidence="7">The sequence shown here is derived from an EMBL/GenBank/DDBJ whole genome shotgun (WGS) entry which is preliminary data.</text>
</comment>
<evidence type="ECO:0000256" key="1">
    <source>
        <dbReference type="ARBA" id="ARBA00004141"/>
    </source>
</evidence>
<evidence type="ECO:0000256" key="5">
    <source>
        <dbReference type="SAM" id="Phobius"/>
    </source>
</evidence>
<name>A0A926RTY8_9BACL</name>
<feature type="transmembrane region" description="Helical" evidence="5">
    <location>
        <begin position="16"/>
        <end position="42"/>
    </location>
</feature>
<dbReference type="Proteomes" id="UP000661691">
    <property type="component" value="Unassembled WGS sequence"/>
</dbReference>
<dbReference type="AlphaFoldDB" id="A0A926RTY8"/>
<gene>
    <name evidence="7" type="ORF">IC620_13505</name>
</gene>
<dbReference type="Pfam" id="PF04932">
    <property type="entry name" value="Wzy_C"/>
    <property type="match status" value="1"/>
</dbReference>
<dbReference type="EMBL" id="JACXAH010000023">
    <property type="protein sequence ID" value="MBD1373365.1"/>
    <property type="molecule type" value="Genomic_DNA"/>
</dbReference>
<feature type="transmembrane region" description="Helical" evidence="5">
    <location>
        <begin position="356"/>
        <end position="373"/>
    </location>
</feature>
<feature type="transmembrane region" description="Helical" evidence="5">
    <location>
        <begin position="78"/>
        <end position="96"/>
    </location>
</feature>
<comment type="subcellular location">
    <subcellularLocation>
        <location evidence="1">Membrane</location>
        <topology evidence="1">Multi-pass membrane protein</topology>
    </subcellularLocation>
</comment>
<dbReference type="PANTHER" id="PTHR37422">
    <property type="entry name" value="TEICHURONIC ACID BIOSYNTHESIS PROTEIN TUAE"/>
    <property type="match status" value="1"/>
</dbReference>
<feature type="transmembrane region" description="Helical" evidence="5">
    <location>
        <begin position="243"/>
        <end position="260"/>
    </location>
</feature>
<feature type="transmembrane region" description="Helical" evidence="5">
    <location>
        <begin position="116"/>
        <end position="134"/>
    </location>
</feature>
<evidence type="ECO:0000256" key="2">
    <source>
        <dbReference type="ARBA" id="ARBA00022692"/>
    </source>
</evidence>
<accession>A0A926RTY8</accession>
<evidence type="ECO:0000313" key="7">
    <source>
        <dbReference type="EMBL" id="MBD1373365.1"/>
    </source>
</evidence>
<dbReference type="RefSeq" id="WP_191142475.1">
    <property type="nucleotide sequence ID" value="NZ_JACXAH010000023.1"/>
</dbReference>
<dbReference type="InterPro" id="IPR007016">
    <property type="entry name" value="O-antigen_ligase-rel_domated"/>
</dbReference>
<dbReference type="PANTHER" id="PTHR37422:SF13">
    <property type="entry name" value="LIPOPOLYSACCHARIDE BIOSYNTHESIS PROTEIN PA4999-RELATED"/>
    <property type="match status" value="1"/>
</dbReference>
<keyword evidence="4 5" id="KW-0472">Membrane</keyword>
<proteinExistence type="predicted"/>
<feature type="transmembrane region" description="Helical" evidence="5">
    <location>
        <begin position="174"/>
        <end position="193"/>
    </location>
</feature>
<dbReference type="InterPro" id="IPR051533">
    <property type="entry name" value="WaaL-like"/>
</dbReference>
<dbReference type="GO" id="GO:0016874">
    <property type="term" value="F:ligase activity"/>
    <property type="evidence" value="ECO:0007669"/>
    <property type="project" value="UniProtKB-KW"/>
</dbReference>
<dbReference type="GO" id="GO:0016020">
    <property type="term" value="C:membrane"/>
    <property type="evidence" value="ECO:0007669"/>
    <property type="project" value="UniProtKB-SubCell"/>
</dbReference>
<evidence type="ECO:0000256" key="4">
    <source>
        <dbReference type="ARBA" id="ARBA00023136"/>
    </source>
</evidence>
<feature type="domain" description="O-antigen ligase-related" evidence="6">
    <location>
        <begin position="205"/>
        <end position="331"/>
    </location>
</feature>
<feature type="transmembrane region" description="Helical" evidence="5">
    <location>
        <begin position="314"/>
        <end position="335"/>
    </location>
</feature>
<feature type="transmembrane region" description="Helical" evidence="5">
    <location>
        <begin position="379"/>
        <end position="397"/>
    </location>
</feature>
<keyword evidence="3 5" id="KW-1133">Transmembrane helix</keyword>
<feature type="transmembrane region" description="Helical" evidence="5">
    <location>
        <begin position="54"/>
        <end position="72"/>
    </location>
</feature>
<reference evidence="7" key="1">
    <citation type="submission" date="2020-09" db="EMBL/GenBank/DDBJ databases">
        <title>A novel bacterium of genus Hazenella, isolated from South China Sea.</title>
        <authorList>
            <person name="Huang H."/>
            <person name="Mo K."/>
            <person name="Hu Y."/>
        </authorList>
    </citation>
    <scope>NUCLEOTIDE SEQUENCE</scope>
    <source>
        <strain evidence="7">IB182357</strain>
    </source>
</reference>
<evidence type="ECO:0000256" key="3">
    <source>
        <dbReference type="ARBA" id="ARBA00022989"/>
    </source>
</evidence>
<organism evidence="7 8">
    <name type="scientific">Polycladospora coralii</name>
    <dbReference type="NCBI Taxonomy" id="2771432"/>
    <lineage>
        <taxon>Bacteria</taxon>
        <taxon>Bacillati</taxon>
        <taxon>Bacillota</taxon>
        <taxon>Bacilli</taxon>
        <taxon>Bacillales</taxon>
        <taxon>Thermoactinomycetaceae</taxon>
        <taxon>Polycladospora</taxon>
    </lineage>
</organism>
<keyword evidence="7" id="KW-0436">Ligase</keyword>
<feature type="transmembrane region" description="Helical" evidence="5">
    <location>
        <begin position="200"/>
        <end position="215"/>
    </location>
</feature>
<evidence type="ECO:0000313" key="8">
    <source>
        <dbReference type="Proteomes" id="UP000661691"/>
    </source>
</evidence>
<protein>
    <submittedName>
        <fullName evidence="7">O-antigen ligase family protein</fullName>
    </submittedName>
</protein>
<keyword evidence="2 5" id="KW-0812">Transmembrane</keyword>
<keyword evidence="8" id="KW-1185">Reference proteome</keyword>
<evidence type="ECO:0000259" key="6">
    <source>
        <dbReference type="Pfam" id="PF04932"/>
    </source>
</evidence>